<sequence>MKTFARRERRAHDIAASISSSQGWGSGGSSQGTACSDPFGAQPSDPYSFPVDGPEAIQAECQPVSQARTTSWSQRSGKPTTDGNRLEPSRLSGTSRRVCFAPQQPADKLKQPLTGLKRQNRAPANGKQLKRRKRMPGDPAAASKSPSQLPCHTNATTVLEAQESGAHAQMVDDALYALDGLVPGVGQQALADSAACLASIAVTRRGLLALKSEDIIDRCFLAAKELPIKEHPNLALCCATLILACSMHDAAALAHPAALSILKRLLDGDCNPAEGIPATSKAHSRLTALLTGSGPMGRAAPPAPHTLHPPAILLTALSSALHPARASGNVEDLKTGLCDHGVLQVVACLALQHGSALLAAYPDARQLYILCACLTVLENASSASPSTVEHLIGIRLKAAVEPEAGFCLSAERNEHDAASTPAMLVHSISSLAASYVVPSLQSHAEKAGQPTSGAAVLLDSQGTSSSTRELNEWGSARCGPRSQLQSDCLHAALSALMNLTHNHETGCCMTAEAGGLTAVAGLLTDLAHAQPSPLAPPSGQPCHTLPMTGKQLVDSQTSTSGAAFSSADELPSVRLPEADSSDCQVPSGALPAQSPASAALENLLREADLVSVALGLLINLAEASHSSCRCLLHVPPPCTTAAPPAAACGSQANKGHVQPDASADAEAVEGLLPLLCLLTQHAAVQRAQTPGATGEAVCDDVTEEELAQHEADREAAKVGMYAAVLLAFLLQAEPDLQQTAAALLGGSLQSLLCSVSECLEFYVGCGAIMARNQATLQTLLADLQSSQAA</sequence>
<reference evidence="4 5" key="1">
    <citation type="journal article" date="2024" name="Nat. Commun.">
        <title>Phylogenomics reveals the evolutionary origins of lichenization in chlorophyte algae.</title>
        <authorList>
            <person name="Puginier C."/>
            <person name="Libourel C."/>
            <person name="Otte J."/>
            <person name="Skaloud P."/>
            <person name="Haon M."/>
            <person name="Grisel S."/>
            <person name="Petersen M."/>
            <person name="Berrin J.G."/>
            <person name="Delaux P.M."/>
            <person name="Dal Grande F."/>
            <person name="Keller J."/>
        </authorList>
    </citation>
    <scope>NUCLEOTIDE SEQUENCE [LARGE SCALE GENOMIC DNA]</scope>
    <source>
        <strain evidence="4 5">SAG 2145</strain>
    </source>
</reference>
<dbReference type="EMBL" id="JALJOS010000034">
    <property type="protein sequence ID" value="KAK9822029.1"/>
    <property type="molecule type" value="Genomic_DNA"/>
</dbReference>
<feature type="compositionally biased region" description="Polar residues" evidence="2">
    <location>
        <begin position="553"/>
        <end position="563"/>
    </location>
</feature>
<keyword evidence="5" id="KW-1185">Reference proteome</keyword>
<dbReference type="InterPro" id="IPR011989">
    <property type="entry name" value="ARM-like"/>
</dbReference>
<dbReference type="Pfam" id="PF07814">
    <property type="entry name" value="WAPL"/>
    <property type="match status" value="1"/>
</dbReference>
<dbReference type="PANTHER" id="PTHR22100">
    <property type="entry name" value="WINGS APART-LIKE PROTEIN HOMOLOG"/>
    <property type="match status" value="1"/>
</dbReference>
<evidence type="ECO:0000256" key="1">
    <source>
        <dbReference type="ARBA" id="ARBA00006854"/>
    </source>
</evidence>
<comment type="caution">
    <text evidence="4">The sequence shown here is derived from an EMBL/GenBank/DDBJ whole genome shotgun (WGS) entry which is preliminary data.</text>
</comment>
<evidence type="ECO:0000313" key="5">
    <source>
        <dbReference type="Proteomes" id="UP001438707"/>
    </source>
</evidence>
<proteinExistence type="inferred from homology"/>
<evidence type="ECO:0000256" key="2">
    <source>
        <dbReference type="SAM" id="MobiDB-lite"/>
    </source>
</evidence>
<accession>A0AAW1QKT2</accession>
<dbReference type="InterPro" id="IPR039874">
    <property type="entry name" value="WAPL"/>
</dbReference>
<feature type="domain" description="Wings apart-like protein C-terminal" evidence="3">
    <location>
        <begin position="157"/>
        <end position="512"/>
    </location>
</feature>
<feature type="region of interest" description="Disordered" evidence="2">
    <location>
        <begin position="1"/>
        <end position="151"/>
    </location>
</feature>
<dbReference type="InterPro" id="IPR022771">
    <property type="entry name" value="WAPL_C"/>
</dbReference>
<name>A0AAW1QKT2_9CHLO</name>
<dbReference type="Proteomes" id="UP001438707">
    <property type="component" value="Unassembled WGS sequence"/>
</dbReference>
<feature type="compositionally biased region" description="Polar residues" evidence="2">
    <location>
        <begin position="63"/>
        <end position="83"/>
    </location>
</feature>
<dbReference type="PANTHER" id="PTHR22100:SF13">
    <property type="entry name" value="WINGS APART-LIKE PROTEIN HOMOLOG"/>
    <property type="match status" value="1"/>
</dbReference>
<organism evidence="4 5">
    <name type="scientific">Apatococcus lobatus</name>
    <dbReference type="NCBI Taxonomy" id="904363"/>
    <lineage>
        <taxon>Eukaryota</taxon>
        <taxon>Viridiplantae</taxon>
        <taxon>Chlorophyta</taxon>
        <taxon>core chlorophytes</taxon>
        <taxon>Trebouxiophyceae</taxon>
        <taxon>Chlorellales</taxon>
        <taxon>Chlorellaceae</taxon>
        <taxon>Apatococcus</taxon>
    </lineage>
</organism>
<protein>
    <recommendedName>
        <fullName evidence="3">Wings apart-like protein C-terminal domain-containing protein</fullName>
    </recommendedName>
</protein>
<evidence type="ECO:0000259" key="3">
    <source>
        <dbReference type="Pfam" id="PF07814"/>
    </source>
</evidence>
<gene>
    <name evidence="4" type="ORF">WJX74_001677</name>
</gene>
<feature type="compositionally biased region" description="Low complexity" evidence="2">
    <location>
        <begin position="14"/>
        <end position="23"/>
    </location>
</feature>
<dbReference type="AlphaFoldDB" id="A0AAW1QKT2"/>
<evidence type="ECO:0000313" key="4">
    <source>
        <dbReference type="EMBL" id="KAK9822029.1"/>
    </source>
</evidence>
<feature type="region of interest" description="Disordered" evidence="2">
    <location>
        <begin position="530"/>
        <end position="569"/>
    </location>
</feature>
<dbReference type="Gene3D" id="1.25.10.10">
    <property type="entry name" value="Leucine-rich Repeat Variant"/>
    <property type="match status" value="1"/>
</dbReference>
<comment type="similarity">
    <text evidence="1">Belongs to the WAPL family.</text>
</comment>